<dbReference type="Proteomes" id="UP001589896">
    <property type="component" value="Unassembled WGS sequence"/>
</dbReference>
<dbReference type="InterPro" id="IPR025241">
    <property type="entry name" value="DUF4190"/>
</dbReference>
<keyword evidence="1" id="KW-1133">Transmembrane helix</keyword>
<dbReference type="EMBL" id="JBHLTG010000002">
    <property type="protein sequence ID" value="MFC0678279.1"/>
    <property type="molecule type" value="Genomic_DNA"/>
</dbReference>
<organism evidence="3 4">
    <name type="scientific">Lysobacter korlensis</name>
    <dbReference type="NCBI Taxonomy" id="553636"/>
    <lineage>
        <taxon>Bacteria</taxon>
        <taxon>Pseudomonadati</taxon>
        <taxon>Pseudomonadota</taxon>
        <taxon>Gammaproteobacteria</taxon>
        <taxon>Lysobacterales</taxon>
        <taxon>Lysobacteraceae</taxon>
        <taxon>Lysobacter</taxon>
    </lineage>
</organism>
<feature type="transmembrane region" description="Helical" evidence="1">
    <location>
        <begin position="22"/>
        <end position="54"/>
    </location>
</feature>
<protein>
    <submittedName>
        <fullName evidence="3">DUF4190 domain-containing protein</fullName>
    </submittedName>
</protein>
<accession>A0ABV6RNX6</accession>
<comment type="caution">
    <text evidence="3">The sequence shown here is derived from an EMBL/GenBank/DDBJ whole genome shotgun (WGS) entry which is preliminary data.</text>
</comment>
<name>A0ABV6RNX6_9GAMM</name>
<proteinExistence type="predicted"/>
<feature type="transmembrane region" description="Helical" evidence="1">
    <location>
        <begin position="66"/>
        <end position="92"/>
    </location>
</feature>
<dbReference type="Pfam" id="PF13828">
    <property type="entry name" value="DUF4190"/>
    <property type="match status" value="1"/>
</dbReference>
<evidence type="ECO:0000256" key="1">
    <source>
        <dbReference type="SAM" id="Phobius"/>
    </source>
</evidence>
<evidence type="ECO:0000313" key="3">
    <source>
        <dbReference type="EMBL" id="MFC0678279.1"/>
    </source>
</evidence>
<evidence type="ECO:0000313" key="4">
    <source>
        <dbReference type="Proteomes" id="UP001589896"/>
    </source>
</evidence>
<evidence type="ECO:0000259" key="2">
    <source>
        <dbReference type="Pfam" id="PF13828"/>
    </source>
</evidence>
<dbReference type="RefSeq" id="WP_386667983.1">
    <property type="nucleotide sequence ID" value="NZ_JBHLTG010000002.1"/>
</dbReference>
<sequence>MTHSSAPATTSSATTSSKTLGIISLVCGIVSVVLFLFLPIIWLIVGIVAVVLGFMSRRREPAAQTLALWGIILGFVGIALNLANMIFTAVLVSQVMGNA</sequence>
<gene>
    <name evidence="3" type="ORF">ACFFGH_10550</name>
</gene>
<keyword evidence="1" id="KW-0472">Membrane</keyword>
<feature type="domain" description="DUF4190" evidence="2">
    <location>
        <begin position="20"/>
        <end position="80"/>
    </location>
</feature>
<keyword evidence="1" id="KW-0812">Transmembrane</keyword>
<keyword evidence="4" id="KW-1185">Reference proteome</keyword>
<reference evidence="3 4" key="1">
    <citation type="submission" date="2024-09" db="EMBL/GenBank/DDBJ databases">
        <authorList>
            <person name="Sun Q."/>
            <person name="Mori K."/>
        </authorList>
    </citation>
    <scope>NUCLEOTIDE SEQUENCE [LARGE SCALE GENOMIC DNA]</scope>
    <source>
        <strain evidence="3 4">KCTC 23076</strain>
    </source>
</reference>